<feature type="transmembrane region" description="Helical" evidence="7">
    <location>
        <begin position="44"/>
        <end position="63"/>
    </location>
</feature>
<keyword evidence="5 7" id="KW-0472">Membrane</keyword>
<sequence length="546" mass="59221">MAEQRCLPKDGVHSLAQAKADCWLVLHASFSIDWLLGKGISGPLVLAIFTTCFGSSFLLGYNLGVANLPGDNIKKFLVNYYKPDNSSALNANFLYGQVTSVLVICAAIAAFTCGWVADGLGRKRSLMVNNGIGIVGSVISSVCVVANQPALLYVGRAISGLNSGLSIGIAAMFLTEIAPRHLRGMIGACNQLAITIGIVISYVLTLSHLLNTPTLWPVAMGVGAIPAVIALVISPFTIESPRWLYLKKKDEKAAREAFARINGSENVDMFIAEMREELEVAQNQPEFRFIELFRRRDLRMPVIIAVLIQVMQQLSGINAVVANSSEMLKSAKVSPDMLEYFVVGLGLLNVISTIVALPLLEKAGRRTLLLWPSLVVAITLLLLVIFVNIANYGGVENKTPFVLVSAVLVFIYVAAFAMGLGPMPALIVAEIFRQGPRAAAYSLSQSIQWACNLIVVASFPSLNELLKGYVYLPYLVVVAVCWVVFFLFMPETKNRTFDEVARDLAFGSIVVGKRTAALQAPVFTKEDEEAATALRRIDEEDAKVDA</sequence>
<evidence type="ECO:0000313" key="11">
    <source>
        <dbReference type="WBParaSite" id="TASK_0000538501-mRNA-1"/>
    </source>
</evidence>
<feature type="transmembrane region" description="Helical" evidence="7">
    <location>
        <begin position="471"/>
        <end position="489"/>
    </location>
</feature>
<dbReference type="PROSITE" id="PS50850">
    <property type="entry name" value="MFS"/>
    <property type="match status" value="1"/>
</dbReference>
<dbReference type="GO" id="GO:0016020">
    <property type="term" value="C:membrane"/>
    <property type="evidence" value="ECO:0007669"/>
    <property type="project" value="UniProtKB-SubCell"/>
</dbReference>
<feature type="transmembrane region" description="Helical" evidence="7">
    <location>
        <begin position="186"/>
        <end position="204"/>
    </location>
</feature>
<feature type="transmembrane region" description="Helical" evidence="7">
    <location>
        <begin position="128"/>
        <end position="147"/>
    </location>
</feature>
<feature type="transmembrane region" description="Helical" evidence="7">
    <location>
        <begin position="401"/>
        <end position="426"/>
    </location>
</feature>
<accession>A0A0R3W5I8</accession>
<dbReference type="PROSITE" id="PS00217">
    <property type="entry name" value="SUGAR_TRANSPORT_2"/>
    <property type="match status" value="1"/>
</dbReference>
<comment type="subcellular location">
    <subcellularLocation>
        <location evidence="1">Membrane</location>
        <topology evidence="1">Multi-pass membrane protein</topology>
    </subcellularLocation>
</comment>
<evidence type="ECO:0000256" key="4">
    <source>
        <dbReference type="ARBA" id="ARBA00022989"/>
    </source>
</evidence>
<dbReference type="OrthoDB" id="4540492at2759"/>
<feature type="transmembrane region" description="Helical" evidence="7">
    <location>
        <begin position="340"/>
        <end position="360"/>
    </location>
</feature>
<evidence type="ECO:0000256" key="2">
    <source>
        <dbReference type="ARBA" id="ARBA00022448"/>
    </source>
</evidence>
<dbReference type="InterPro" id="IPR005829">
    <property type="entry name" value="Sugar_transporter_CS"/>
</dbReference>
<dbReference type="AlphaFoldDB" id="A0A0R3W5I8"/>
<dbReference type="EMBL" id="UYRS01018411">
    <property type="protein sequence ID" value="VDK34977.1"/>
    <property type="molecule type" value="Genomic_DNA"/>
</dbReference>
<protein>
    <submittedName>
        <fullName evidence="11">MFS domain-containing protein</fullName>
    </submittedName>
</protein>
<dbReference type="PANTHER" id="PTHR23503">
    <property type="entry name" value="SOLUTE CARRIER FAMILY 2"/>
    <property type="match status" value="1"/>
</dbReference>
<keyword evidence="2 6" id="KW-0813">Transport</keyword>
<dbReference type="Gene3D" id="1.20.1250.20">
    <property type="entry name" value="MFS general substrate transporter like domains"/>
    <property type="match status" value="1"/>
</dbReference>
<name>A0A0R3W5I8_TAEAS</name>
<evidence type="ECO:0000256" key="3">
    <source>
        <dbReference type="ARBA" id="ARBA00022692"/>
    </source>
</evidence>
<dbReference type="PANTHER" id="PTHR23503:SF8">
    <property type="entry name" value="FACILITATED GLUCOSE TRANSPORTER PROTEIN 1"/>
    <property type="match status" value="1"/>
</dbReference>
<evidence type="ECO:0000259" key="8">
    <source>
        <dbReference type="PROSITE" id="PS50850"/>
    </source>
</evidence>
<dbReference type="Proteomes" id="UP000282613">
    <property type="component" value="Unassembled WGS sequence"/>
</dbReference>
<feature type="transmembrane region" description="Helical" evidence="7">
    <location>
        <begin position="438"/>
        <end position="459"/>
    </location>
</feature>
<dbReference type="SUPFAM" id="SSF103473">
    <property type="entry name" value="MFS general substrate transporter"/>
    <property type="match status" value="1"/>
</dbReference>
<evidence type="ECO:0000313" key="10">
    <source>
        <dbReference type="Proteomes" id="UP000282613"/>
    </source>
</evidence>
<feature type="transmembrane region" description="Helical" evidence="7">
    <location>
        <begin position="153"/>
        <end position="174"/>
    </location>
</feature>
<reference evidence="11" key="1">
    <citation type="submission" date="2017-02" db="UniProtKB">
        <authorList>
            <consortium name="WormBaseParasite"/>
        </authorList>
    </citation>
    <scope>IDENTIFICATION</scope>
</reference>
<reference evidence="9 10" key="2">
    <citation type="submission" date="2018-11" db="EMBL/GenBank/DDBJ databases">
        <authorList>
            <consortium name="Pathogen Informatics"/>
        </authorList>
    </citation>
    <scope>NUCLEOTIDE SEQUENCE [LARGE SCALE GENOMIC DNA]</scope>
</reference>
<feature type="domain" description="Major facilitator superfamily (MFS) profile" evidence="8">
    <location>
        <begin position="48"/>
        <end position="493"/>
    </location>
</feature>
<dbReference type="GO" id="GO:0015149">
    <property type="term" value="F:hexose transmembrane transporter activity"/>
    <property type="evidence" value="ECO:0007669"/>
    <property type="project" value="TreeGrafter"/>
</dbReference>
<dbReference type="InterPro" id="IPR003663">
    <property type="entry name" value="Sugar/inositol_transpt"/>
</dbReference>
<dbReference type="InterPro" id="IPR020846">
    <property type="entry name" value="MFS_dom"/>
</dbReference>
<evidence type="ECO:0000256" key="5">
    <source>
        <dbReference type="ARBA" id="ARBA00023136"/>
    </source>
</evidence>
<dbReference type="InterPro" id="IPR005828">
    <property type="entry name" value="MFS_sugar_transport-like"/>
</dbReference>
<dbReference type="STRING" id="60517.A0A0R3W5I8"/>
<evidence type="ECO:0000256" key="7">
    <source>
        <dbReference type="SAM" id="Phobius"/>
    </source>
</evidence>
<keyword evidence="3 7" id="KW-0812">Transmembrane</keyword>
<dbReference type="InterPro" id="IPR036259">
    <property type="entry name" value="MFS_trans_sf"/>
</dbReference>
<dbReference type="InterPro" id="IPR045263">
    <property type="entry name" value="GLUT"/>
</dbReference>
<dbReference type="PRINTS" id="PR00171">
    <property type="entry name" value="SUGRTRNSPORT"/>
</dbReference>
<organism evidence="11">
    <name type="scientific">Taenia asiatica</name>
    <name type="common">Asian tapeworm</name>
    <dbReference type="NCBI Taxonomy" id="60517"/>
    <lineage>
        <taxon>Eukaryota</taxon>
        <taxon>Metazoa</taxon>
        <taxon>Spiralia</taxon>
        <taxon>Lophotrochozoa</taxon>
        <taxon>Platyhelminthes</taxon>
        <taxon>Cestoda</taxon>
        <taxon>Eucestoda</taxon>
        <taxon>Cyclophyllidea</taxon>
        <taxon>Taeniidae</taxon>
        <taxon>Taenia</taxon>
    </lineage>
</organism>
<keyword evidence="10" id="KW-1185">Reference proteome</keyword>
<evidence type="ECO:0000313" key="9">
    <source>
        <dbReference type="EMBL" id="VDK34977.1"/>
    </source>
</evidence>
<feature type="transmembrane region" description="Helical" evidence="7">
    <location>
        <begin position="367"/>
        <end position="389"/>
    </location>
</feature>
<dbReference type="WBParaSite" id="TASK_0000538501-mRNA-1">
    <property type="protein sequence ID" value="TASK_0000538501-mRNA-1"/>
    <property type="gene ID" value="TASK_0000538501"/>
</dbReference>
<dbReference type="PROSITE" id="PS00216">
    <property type="entry name" value="SUGAR_TRANSPORT_1"/>
    <property type="match status" value="1"/>
</dbReference>
<keyword evidence="4 7" id="KW-1133">Transmembrane helix</keyword>
<feature type="transmembrane region" description="Helical" evidence="7">
    <location>
        <begin position="93"/>
        <end position="116"/>
    </location>
</feature>
<feature type="transmembrane region" description="Helical" evidence="7">
    <location>
        <begin position="216"/>
        <end position="238"/>
    </location>
</feature>
<comment type="similarity">
    <text evidence="6">Belongs to the major facilitator superfamily. Sugar transporter (TC 2.A.1.1) family.</text>
</comment>
<evidence type="ECO:0000256" key="6">
    <source>
        <dbReference type="RuleBase" id="RU003346"/>
    </source>
</evidence>
<dbReference type="NCBIfam" id="TIGR00879">
    <property type="entry name" value="SP"/>
    <property type="match status" value="1"/>
</dbReference>
<feature type="transmembrane region" description="Helical" evidence="7">
    <location>
        <begin position="298"/>
        <end position="320"/>
    </location>
</feature>
<dbReference type="Pfam" id="PF00083">
    <property type="entry name" value="Sugar_tr"/>
    <property type="match status" value="1"/>
</dbReference>
<evidence type="ECO:0000256" key="1">
    <source>
        <dbReference type="ARBA" id="ARBA00004141"/>
    </source>
</evidence>
<proteinExistence type="inferred from homology"/>
<gene>
    <name evidence="9" type="ORF">TASK_LOCUS5386</name>
</gene>